<gene>
    <name evidence="1" type="ORF">LCMiAC01_03610</name>
</gene>
<evidence type="ECO:0000313" key="1">
    <source>
        <dbReference type="EMBL" id="QBK88683.1"/>
    </source>
</evidence>
<protein>
    <submittedName>
        <fullName evidence="1">Uncharacterized protein</fullName>
    </submittedName>
</protein>
<reference evidence="1" key="1">
    <citation type="journal article" date="2019" name="MBio">
        <title>Virus Genomes from Deep Sea Sediments Expand the Ocean Megavirome and Support Independent Origins of Viral Gigantism.</title>
        <authorList>
            <person name="Backstrom D."/>
            <person name="Yutin N."/>
            <person name="Jorgensen S.L."/>
            <person name="Dharamshi J."/>
            <person name="Homa F."/>
            <person name="Zaremba-Niedwiedzka K."/>
            <person name="Spang A."/>
            <person name="Wolf Y.I."/>
            <person name="Koonin E.V."/>
            <person name="Ettema T.J."/>
        </authorList>
    </citation>
    <scope>NUCLEOTIDE SEQUENCE</scope>
</reference>
<proteinExistence type="predicted"/>
<dbReference type="EMBL" id="MK500395">
    <property type="protein sequence ID" value="QBK88683.1"/>
    <property type="molecule type" value="Genomic_DNA"/>
</dbReference>
<sequence>MYKQKDFFVIIGSVDRNNNMVNHPCPNGLAIMKYKKTGECPELVTLDNSSLFCRFCQKTIPDKKVDN</sequence>
<name>A0A481YZJ9_9VIRU</name>
<organism evidence="1">
    <name type="scientific">Mimivirus LCMiAC01</name>
    <dbReference type="NCBI Taxonomy" id="2506608"/>
    <lineage>
        <taxon>Viruses</taxon>
        <taxon>Varidnaviria</taxon>
        <taxon>Bamfordvirae</taxon>
        <taxon>Nucleocytoviricota</taxon>
        <taxon>Megaviricetes</taxon>
        <taxon>Imitervirales</taxon>
        <taxon>Mimiviridae</taxon>
        <taxon>Klosneuvirinae</taxon>
    </lineage>
</organism>
<accession>A0A481YZJ9</accession>